<gene>
    <name evidence="1" type="ORF">GCM10011352_30440</name>
</gene>
<organism evidence="1 2">
    <name type="scientific">Marinobacterium zhoushanense</name>
    <dbReference type="NCBI Taxonomy" id="1679163"/>
    <lineage>
        <taxon>Bacteria</taxon>
        <taxon>Pseudomonadati</taxon>
        <taxon>Pseudomonadota</taxon>
        <taxon>Gammaproteobacteria</taxon>
        <taxon>Oceanospirillales</taxon>
        <taxon>Oceanospirillaceae</taxon>
        <taxon>Marinobacterium</taxon>
    </lineage>
</organism>
<evidence type="ECO:0000313" key="1">
    <source>
        <dbReference type="EMBL" id="GGC02160.1"/>
    </source>
</evidence>
<keyword evidence="2" id="KW-1185">Reference proteome</keyword>
<protein>
    <submittedName>
        <fullName evidence="1">Uncharacterized protein</fullName>
    </submittedName>
</protein>
<name>A0ABQ1KJB5_9GAMM</name>
<dbReference type="EMBL" id="BMIJ01000006">
    <property type="protein sequence ID" value="GGC02160.1"/>
    <property type="molecule type" value="Genomic_DNA"/>
</dbReference>
<proteinExistence type="predicted"/>
<accession>A0ABQ1KJB5</accession>
<dbReference type="Proteomes" id="UP000629025">
    <property type="component" value="Unassembled WGS sequence"/>
</dbReference>
<reference evidence="2" key="1">
    <citation type="journal article" date="2019" name="Int. J. Syst. Evol. Microbiol.">
        <title>The Global Catalogue of Microorganisms (GCM) 10K type strain sequencing project: providing services to taxonomists for standard genome sequencing and annotation.</title>
        <authorList>
            <consortium name="The Broad Institute Genomics Platform"/>
            <consortium name="The Broad Institute Genome Sequencing Center for Infectious Disease"/>
            <person name="Wu L."/>
            <person name="Ma J."/>
        </authorList>
    </citation>
    <scope>NUCLEOTIDE SEQUENCE [LARGE SCALE GENOMIC DNA]</scope>
    <source>
        <strain evidence="2">CGMCC 1.15341</strain>
    </source>
</reference>
<evidence type="ECO:0000313" key="2">
    <source>
        <dbReference type="Proteomes" id="UP000629025"/>
    </source>
</evidence>
<sequence length="90" mass="10069">MIRPNRRVLLKRRVTTKESDTGRENLEPNESVAEIATAPAPEAGIHALTGSLPPKSWKRYKPSFPTIEAIHARSPIVLWDELDGSHNNTM</sequence>
<comment type="caution">
    <text evidence="1">The sequence shown here is derived from an EMBL/GenBank/DDBJ whole genome shotgun (WGS) entry which is preliminary data.</text>
</comment>